<dbReference type="GO" id="GO:0003677">
    <property type="term" value="F:DNA binding"/>
    <property type="evidence" value="ECO:0007669"/>
    <property type="project" value="UniProtKB-KW"/>
</dbReference>
<evidence type="ECO:0000313" key="2">
    <source>
        <dbReference type="EMBL" id="RZF64693.1"/>
    </source>
</evidence>
<proteinExistence type="predicted"/>
<evidence type="ECO:0000313" key="3">
    <source>
        <dbReference type="Proteomes" id="UP000292085"/>
    </source>
</evidence>
<evidence type="ECO:0000259" key="1">
    <source>
        <dbReference type="Pfam" id="PF01796"/>
    </source>
</evidence>
<protein>
    <submittedName>
        <fullName evidence="2">DNA-binding protein</fullName>
    </submittedName>
</protein>
<name>A0A4Q6XVJ6_9SPHN</name>
<reference evidence="2 3" key="1">
    <citation type="submission" date="2019-02" db="EMBL/GenBank/DDBJ databases">
        <authorList>
            <person name="Li Y."/>
        </authorList>
    </citation>
    <scope>NUCLEOTIDE SEQUENCE [LARGE SCALE GENOMIC DNA]</scope>
    <source>
        <strain evidence="2 3">3-7</strain>
    </source>
</reference>
<organism evidence="2 3">
    <name type="scientific">Sphingomonas populi</name>
    <dbReference type="NCBI Taxonomy" id="2484750"/>
    <lineage>
        <taxon>Bacteria</taxon>
        <taxon>Pseudomonadati</taxon>
        <taxon>Pseudomonadota</taxon>
        <taxon>Alphaproteobacteria</taxon>
        <taxon>Sphingomonadales</taxon>
        <taxon>Sphingomonadaceae</taxon>
        <taxon>Sphingomonas</taxon>
    </lineage>
</organism>
<dbReference type="AlphaFoldDB" id="A0A4Q6XVJ6"/>
<accession>A0A4Q6XVJ6</accession>
<dbReference type="SUPFAM" id="SSF50249">
    <property type="entry name" value="Nucleic acid-binding proteins"/>
    <property type="match status" value="1"/>
</dbReference>
<keyword evidence="2" id="KW-0238">DNA-binding</keyword>
<dbReference type="InterPro" id="IPR012340">
    <property type="entry name" value="NA-bd_OB-fold"/>
</dbReference>
<feature type="domain" description="ChsH2 C-terminal OB-fold" evidence="1">
    <location>
        <begin position="48"/>
        <end position="114"/>
    </location>
</feature>
<dbReference type="Proteomes" id="UP000292085">
    <property type="component" value="Unassembled WGS sequence"/>
</dbReference>
<comment type="caution">
    <text evidence="2">The sequence shown here is derived from an EMBL/GenBank/DDBJ whole genome shotgun (WGS) entry which is preliminary data.</text>
</comment>
<dbReference type="RefSeq" id="WP_130156934.1">
    <property type="nucleotide sequence ID" value="NZ_SGIS01000012.1"/>
</dbReference>
<gene>
    <name evidence="2" type="ORF">EWE75_09875</name>
</gene>
<dbReference type="EMBL" id="SGIS01000012">
    <property type="protein sequence ID" value="RZF64693.1"/>
    <property type="molecule type" value="Genomic_DNA"/>
</dbReference>
<keyword evidence="3" id="KW-1185">Reference proteome</keyword>
<dbReference type="InterPro" id="IPR002878">
    <property type="entry name" value="ChsH2_C"/>
</dbReference>
<dbReference type="Pfam" id="PF01796">
    <property type="entry name" value="OB_ChsH2_C"/>
    <property type="match status" value="1"/>
</dbReference>
<dbReference type="OrthoDB" id="4303499at2"/>
<sequence length="138" mass="15296">MPTLAPIIAANLLVEVDGAYHLIASRDRASGRTIFPARPDSDDRYDSVLLPPEGRLWSWTVQRFRPKSPPYAGPDAFEPYAVGYVQLDGALIVESRLVDVGFDDLRIDMPMRLVPHPFTLASGVVRTSFAFAPVEEAR</sequence>